<name>A0A2P6RVP8_ROSCH</name>
<evidence type="ECO:0000313" key="1">
    <source>
        <dbReference type="EMBL" id="PRQ50505.1"/>
    </source>
</evidence>
<reference evidence="1 2" key="1">
    <citation type="journal article" date="2018" name="Nat. Genet.">
        <title>The Rosa genome provides new insights in the design of modern roses.</title>
        <authorList>
            <person name="Bendahmane M."/>
        </authorList>
    </citation>
    <scope>NUCLEOTIDE SEQUENCE [LARGE SCALE GENOMIC DNA]</scope>
    <source>
        <strain evidence="2">cv. Old Blush</strain>
    </source>
</reference>
<dbReference type="Proteomes" id="UP000238479">
    <property type="component" value="Chromosome 2"/>
</dbReference>
<dbReference type="Gramene" id="PRQ50505">
    <property type="protein sequence ID" value="PRQ50505"/>
    <property type="gene ID" value="RchiOBHm_Chr2g0133951"/>
</dbReference>
<accession>A0A2P6RVP8</accession>
<proteinExistence type="predicted"/>
<comment type="caution">
    <text evidence="1">The sequence shown here is derived from an EMBL/GenBank/DDBJ whole genome shotgun (WGS) entry which is preliminary data.</text>
</comment>
<keyword evidence="2" id="KW-1185">Reference proteome</keyword>
<protein>
    <submittedName>
        <fullName evidence="1">Uncharacterized protein</fullName>
    </submittedName>
</protein>
<gene>
    <name evidence="1" type="ORF">RchiOBHm_Chr2g0133951</name>
</gene>
<dbReference type="EMBL" id="PDCK01000040">
    <property type="protein sequence ID" value="PRQ50505.1"/>
    <property type="molecule type" value="Genomic_DNA"/>
</dbReference>
<organism evidence="1 2">
    <name type="scientific">Rosa chinensis</name>
    <name type="common">China rose</name>
    <dbReference type="NCBI Taxonomy" id="74649"/>
    <lineage>
        <taxon>Eukaryota</taxon>
        <taxon>Viridiplantae</taxon>
        <taxon>Streptophyta</taxon>
        <taxon>Embryophyta</taxon>
        <taxon>Tracheophyta</taxon>
        <taxon>Spermatophyta</taxon>
        <taxon>Magnoliopsida</taxon>
        <taxon>eudicotyledons</taxon>
        <taxon>Gunneridae</taxon>
        <taxon>Pentapetalae</taxon>
        <taxon>rosids</taxon>
        <taxon>fabids</taxon>
        <taxon>Rosales</taxon>
        <taxon>Rosaceae</taxon>
        <taxon>Rosoideae</taxon>
        <taxon>Rosoideae incertae sedis</taxon>
        <taxon>Rosa</taxon>
    </lineage>
</organism>
<sequence>MAHLIAIETLRVRHWPIRCNPSRCSCSPSWCLLISSLSLPESTSIPRCFTAPRSCLSLSLEIPLSRFVFLESQVLLLNGHSLNENELYCLQFQNSDIAPD</sequence>
<dbReference type="AlphaFoldDB" id="A0A2P6RVP8"/>
<evidence type="ECO:0000313" key="2">
    <source>
        <dbReference type="Proteomes" id="UP000238479"/>
    </source>
</evidence>